<dbReference type="SUPFAM" id="SSF53098">
    <property type="entry name" value="Ribonuclease H-like"/>
    <property type="match status" value="1"/>
</dbReference>
<protein>
    <submittedName>
        <fullName evidence="2">Uncharacterized protein</fullName>
    </submittedName>
</protein>
<evidence type="ECO:0000313" key="3">
    <source>
        <dbReference type="Proteomes" id="UP000235388"/>
    </source>
</evidence>
<keyword evidence="3" id="KW-1185">Reference proteome</keyword>
<evidence type="ECO:0000313" key="1">
    <source>
        <dbReference type="EMBL" id="PLW07229.1"/>
    </source>
</evidence>
<proteinExistence type="predicted"/>
<name>A0A2N5U999_9BASI</name>
<dbReference type="AlphaFoldDB" id="A0A2N5U999"/>
<evidence type="ECO:0000313" key="2">
    <source>
        <dbReference type="EMBL" id="PLW34325.1"/>
    </source>
</evidence>
<comment type="caution">
    <text evidence="2">The sequence shown here is derived from an EMBL/GenBank/DDBJ whole genome shotgun (WGS) entry which is preliminary data.</text>
</comment>
<sequence length="163" mass="18579">MDTNRKIPILAIHITNLNTKFWDQVEISYAKQEDTRILVKLLQSKKSRPDLVSGLGDKWSKDFQSGRFILLDGLLYRRTANKCAMVLVEKDTIAQVIITDRDPKFTSEFWRSLFNLLGTQLSFCETQVSQTSPSSSLCHHPDYKVPVSPLPPNSVEILSASFY</sequence>
<organism evidence="2 3">
    <name type="scientific">Puccinia coronata f. sp. avenae</name>
    <dbReference type="NCBI Taxonomy" id="200324"/>
    <lineage>
        <taxon>Eukaryota</taxon>
        <taxon>Fungi</taxon>
        <taxon>Dikarya</taxon>
        <taxon>Basidiomycota</taxon>
        <taxon>Pucciniomycotina</taxon>
        <taxon>Pucciniomycetes</taxon>
        <taxon>Pucciniales</taxon>
        <taxon>Pucciniaceae</taxon>
        <taxon>Puccinia</taxon>
    </lineage>
</organism>
<gene>
    <name evidence="2" type="ORF">PCANC_25511</name>
    <name evidence="1" type="ORF">PCANC_27873</name>
</gene>
<dbReference type="OrthoDB" id="2516553at2759"/>
<accession>A0A2N5U999</accession>
<dbReference type="InterPro" id="IPR012337">
    <property type="entry name" value="RNaseH-like_sf"/>
</dbReference>
<dbReference type="EMBL" id="PGCJ01000279">
    <property type="protein sequence ID" value="PLW34325.1"/>
    <property type="molecule type" value="Genomic_DNA"/>
</dbReference>
<dbReference type="Proteomes" id="UP000235388">
    <property type="component" value="Unassembled WGS sequence"/>
</dbReference>
<reference evidence="2 3" key="1">
    <citation type="submission" date="2017-11" db="EMBL/GenBank/DDBJ databases">
        <title>De novo assembly and phasing of dikaryotic genomes from two isolates of Puccinia coronata f. sp. avenae, the causal agent of oat crown rust.</title>
        <authorList>
            <person name="Miller M.E."/>
            <person name="Zhang Y."/>
            <person name="Omidvar V."/>
            <person name="Sperschneider J."/>
            <person name="Schwessinger B."/>
            <person name="Raley C."/>
            <person name="Palmer J.M."/>
            <person name="Garnica D."/>
            <person name="Upadhyaya N."/>
            <person name="Rathjen J."/>
            <person name="Taylor J.M."/>
            <person name="Park R.F."/>
            <person name="Dodds P.N."/>
            <person name="Hirsch C.D."/>
            <person name="Kianian S.F."/>
            <person name="Figueroa M."/>
        </authorList>
    </citation>
    <scope>NUCLEOTIDE SEQUENCE [LARGE SCALE GENOMIC DNA]</scope>
    <source>
        <strain evidence="2">12NC29</strain>
    </source>
</reference>
<dbReference type="EMBL" id="PGCJ01001243">
    <property type="protein sequence ID" value="PLW07229.1"/>
    <property type="molecule type" value="Genomic_DNA"/>
</dbReference>